<evidence type="ECO:0000313" key="2">
    <source>
        <dbReference type="EMBL" id="KAL2918800.1"/>
    </source>
</evidence>
<evidence type="ECO:0000313" key="3">
    <source>
        <dbReference type="Proteomes" id="UP001527925"/>
    </source>
</evidence>
<evidence type="ECO:0000256" key="1">
    <source>
        <dbReference type="SAM" id="MobiDB-lite"/>
    </source>
</evidence>
<keyword evidence="3" id="KW-1185">Reference proteome</keyword>
<feature type="compositionally biased region" description="Low complexity" evidence="1">
    <location>
        <begin position="586"/>
        <end position="598"/>
    </location>
</feature>
<organism evidence="2 3">
    <name type="scientific">Polyrhizophydium stewartii</name>
    <dbReference type="NCBI Taxonomy" id="2732419"/>
    <lineage>
        <taxon>Eukaryota</taxon>
        <taxon>Fungi</taxon>
        <taxon>Fungi incertae sedis</taxon>
        <taxon>Chytridiomycota</taxon>
        <taxon>Chytridiomycota incertae sedis</taxon>
        <taxon>Chytridiomycetes</taxon>
        <taxon>Rhizophydiales</taxon>
        <taxon>Rhizophydiales incertae sedis</taxon>
        <taxon>Polyrhizophydium</taxon>
    </lineage>
</organism>
<accession>A0ABR4NGY9</accession>
<name>A0ABR4NGY9_9FUNG</name>
<comment type="caution">
    <text evidence="2">The sequence shown here is derived from an EMBL/GenBank/DDBJ whole genome shotgun (WGS) entry which is preliminary data.</text>
</comment>
<proteinExistence type="predicted"/>
<dbReference type="Proteomes" id="UP001527925">
    <property type="component" value="Unassembled WGS sequence"/>
</dbReference>
<dbReference type="EMBL" id="JADGIZ020000005">
    <property type="protein sequence ID" value="KAL2918800.1"/>
    <property type="molecule type" value="Genomic_DNA"/>
</dbReference>
<protein>
    <submittedName>
        <fullName evidence="2">Uncharacterized protein</fullName>
    </submittedName>
</protein>
<reference evidence="2 3" key="1">
    <citation type="submission" date="2023-09" db="EMBL/GenBank/DDBJ databases">
        <title>Pangenome analysis of Batrachochytrium dendrobatidis and related Chytrids.</title>
        <authorList>
            <person name="Yacoub M.N."/>
            <person name="Stajich J.E."/>
            <person name="James T.Y."/>
        </authorList>
    </citation>
    <scope>NUCLEOTIDE SEQUENCE [LARGE SCALE GENOMIC DNA]</scope>
    <source>
        <strain evidence="2 3">JEL0888</strain>
    </source>
</reference>
<sequence length="747" mass="80765">MQHRVVAPQPGFVERTLSSASGLDIGCEMATEDAADSVHSLAARRKSSDHSHVYAYQHPAVGTASATARLGSTPSCMASAGTLDRSDPAAQSDEYVAQHYTDQQPPAHAHGVQADQLQRKRQRDEDSQLTLLSSGFLHARLHDASLDAIQRPEDGLMQRRSKALRVTTVLSSQFAQTLHVAETAASPKKFGLSDPLARSGIGDFSSDDPVQIGHFRSTHTLQSQPSATLLPSPAVCPNAADFMMHRQMQSAFGTFLSQSDALPSTCGSAQTGMQQQHAITIPGVETSSAVEAFVAQLAQIRGVSPHELWPIWLEKRREIESNIAMLWQSLPNDSYDDVKLIMQNVLNTARWLTNNDTDQLRHLVPSWHLAEHKLNNILRYIEIVEDIKQTIANPGFVPSGSLSHDCNALAAFIKAKRDVYGDTLRQEALPWRVLGFPVDELDPIFASFGSLAYRLVWYQMQRVRAEIGSLGDSTVKLLMHGRLARSTEAGISDSDDPMMQSRRRELAAQSLQVLDLLAQTVSLVGPSALLPQQLEKQAMEISIVTASLLTACVITLCQSPIGSRAVFGQSHGVGFARSARVNEPGSPTSSASFSSAVSSPSPSASLNAALGIGGHYGFSHMPLRKEALSAGSTHAAARPSTPRGIHDDEMQIADEDTACAETDTEVLARLLVEGGLALCDYASRPRVASLAATSGTQPGEQLMVGVAFRFVAAIYRLVEHELDDDACERMRLLARKIAPEGDTLDNP</sequence>
<feature type="region of interest" description="Disordered" evidence="1">
    <location>
        <begin position="578"/>
        <end position="598"/>
    </location>
</feature>
<gene>
    <name evidence="2" type="ORF">HK105_201634</name>
</gene>
<feature type="region of interest" description="Disordered" evidence="1">
    <location>
        <begin position="102"/>
        <end position="126"/>
    </location>
</feature>